<dbReference type="EMBL" id="KK119141">
    <property type="protein sequence ID" value="KFM74869.1"/>
    <property type="molecule type" value="Genomic_DNA"/>
</dbReference>
<evidence type="ECO:0000313" key="2">
    <source>
        <dbReference type="EMBL" id="KFM74869.1"/>
    </source>
</evidence>
<feature type="transmembrane region" description="Helical" evidence="1">
    <location>
        <begin position="74"/>
        <end position="97"/>
    </location>
</feature>
<protein>
    <submittedName>
        <fullName evidence="2">Uncharacterized protein</fullName>
    </submittedName>
</protein>
<dbReference type="OrthoDB" id="6430996at2759"/>
<gene>
    <name evidence="2" type="ORF">X975_12654</name>
</gene>
<accession>A0A087UBY0</accession>
<keyword evidence="1" id="KW-0472">Membrane</keyword>
<evidence type="ECO:0000256" key="1">
    <source>
        <dbReference type="SAM" id="Phobius"/>
    </source>
</evidence>
<keyword evidence="3" id="KW-1185">Reference proteome</keyword>
<evidence type="ECO:0000313" key="3">
    <source>
        <dbReference type="Proteomes" id="UP000054359"/>
    </source>
</evidence>
<organism evidence="2 3">
    <name type="scientific">Stegodyphus mimosarum</name>
    <name type="common">African social velvet spider</name>
    <dbReference type="NCBI Taxonomy" id="407821"/>
    <lineage>
        <taxon>Eukaryota</taxon>
        <taxon>Metazoa</taxon>
        <taxon>Ecdysozoa</taxon>
        <taxon>Arthropoda</taxon>
        <taxon>Chelicerata</taxon>
        <taxon>Arachnida</taxon>
        <taxon>Araneae</taxon>
        <taxon>Araneomorphae</taxon>
        <taxon>Entelegynae</taxon>
        <taxon>Eresoidea</taxon>
        <taxon>Eresidae</taxon>
        <taxon>Stegodyphus</taxon>
    </lineage>
</organism>
<dbReference type="OMA" id="HIKPATI"/>
<name>A0A087UBY0_STEMI</name>
<reference evidence="2 3" key="1">
    <citation type="submission" date="2013-11" db="EMBL/GenBank/DDBJ databases">
        <title>Genome sequencing of Stegodyphus mimosarum.</title>
        <authorList>
            <person name="Bechsgaard J."/>
        </authorList>
    </citation>
    <scope>NUCLEOTIDE SEQUENCE [LARGE SCALE GENOMIC DNA]</scope>
</reference>
<sequence>MAVYRNMHIKPATISMVPVYGYTNKTNYSVDGIRWLDYVAYTENIKIQHALNGYGECKIGGVSVDGFCGAKKTIYQFHVSSLIILILCFFSGFLTCFE</sequence>
<keyword evidence="1" id="KW-1133">Transmembrane helix</keyword>
<keyword evidence="1" id="KW-0812">Transmembrane</keyword>
<dbReference type="Proteomes" id="UP000054359">
    <property type="component" value="Unassembled WGS sequence"/>
</dbReference>
<dbReference type="AlphaFoldDB" id="A0A087UBY0"/>
<proteinExistence type="predicted"/>
<feature type="non-terminal residue" evidence="2">
    <location>
        <position position="98"/>
    </location>
</feature>